<dbReference type="EMBL" id="JADCKQ010000005">
    <property type="protein sequence ID" value="MBI1493719.1"/>
    <property type="molecule type" value="Genomic_DNA"/>
</dbReference>
<reference evidence="1" key="1">
    <citation type="submission" date="2020-10" db="EMBL/GenBank/DDBJ databases">
        <title>Paenihalocynthiibacter styelae gen. nov., sp. nov., isolated from stalked sea squirt Styela clava.</title>
        <authorList>
            <person name="Kim Y.-O."/>
            <person name="Yoon J.-H."/>
        </authorList>
    </citation>
    <scope>NUCLEOTIDE SEQUENCE</scope>
    <source>
        <strain evidence="1">MYP1-1</strain>
    </source>
</reference>
<dbReference type="Gene3D" id="3.40.980.10">
    <property type="entry name" value="MoaB/Mog-like domain"/>
    <property type="match status" value="1"/>
</dbReference>
<dbReference type="RefSeq" id="WP_228848540.1">
    <property type="nucleotide sequence ID" value="NZ_JADCKQ010000005.1"/>
</dbReference>
<dbReference type="Proteomes" id="UP000640583">
    <property type="component" value="Unassembled WGS sequence"/>
</dbReference>
<evidence type="ECO:0000313" key="2">
    <source>
        <dbReference type="Proteomes" id="UP000640583"/>
    </source>
</evidence>
<organism evidence="1 2">
    <name type="scientific">Halocynthiibacter styelae</name>
    <dbReference type="NCBI Taxonomy" id="2761955"/>
    <lineage>
        <taxon>Bacteria</taxon>
        <taxon>Pseudomonadati</taxon>
        <taxon>Pseudomonadota</taxon>
        <taxon>Alphaproteobacteria</taxon>
        <taxon>Rhodobacterales</taxon>
        <taxon>Paracoccaceae</taxon>
        <taxon>Halocynthiibacter</taxon>
    </lineage>
</organism>
<dbReference type="UniPathway" id="UPA00344"/>
<sequence length="334" mass="35488">MKFGYCPVDTAEGALLAHSLKAGDLRLQKGCELTASDIAALKQSGAREVSVARPDAGDIGEAQAALRVAQAIAREGLRRAAPVHGRVNLIAEVDGVLRVDAPGVIALNQVDEAVTLATLPDYAHVREGTLTATAKMIPYFIPEDVVARAEQTPGLMSVKPFRALRWGLVLTRVQGMKDSLLSKAEEATRQRVERLNGQLEQVQICDHREAGLMRALREIQADHAPDVFLILTGSATSDRADVAPAGLTQAGGQVTRFGMPVDPGNLLFLGEFNGKPVVGLPGCARALALNGADWVMERIAAGIELTDADFAAMGPAGLLKDTPERGAPRRVRKT</sequence>
<proteinExistence type="predicted"/>
<dbReference type="CDD" id="cd03522">
    <property type="entry name" value="MoeA_like"/>
    <property type="match status" value="1"/>
</dbReference>
<dbReference type="AlphaFoldDB" id="A0A8J7LL06"/>
<accession>A0A8J7LL06</accession>
<evidence type="ECO:0000313" key="1">
    <source>
        <dbReference type="EMBL" id="MBI1493719.1"/>
    </source>
</evidence>
<name>A0A8J7LL06_9RHOB</name>
<protein>
    <submittedName>
        <fullName evidence="1">Molybdopterin-binding protein</fullName>
    </submittedName>
</protein>
<comment type="caution">
    <text evidence="1">The sequence shown here is derived from an EMBL/GenBank/DDBJ whole genome shotgun (WGS) entry which is preliminary data.</text>
</comment>
<dbReference type="InterPro" id="IPR036425">
    <property type="entry name" value="MoaB/Mog-like_dom_sf"/>
</dbReference>
<keyword evidence="2" id="KW-1185">Reference proteome</keyword>
<gene>
    <name evidence="1" type="ORF">H1D41_08750</name>
</gene>
<dbReference type="SUPFAM" id="SSF53218">
    <property type="entry name" value="Molybdenum cofactor biosynthesis proteins"/>
    <property type="match status" value="1"/>
</dbReference>